<feature type="compositionally biased region" description="Basic and acidic residues" evidence="2">
    <location>
        <begin position="527"/>
        <end position="537"/>
    </location>
</feature>
<dbReference type="InterPro" id="IPR000048">
    <property type="entry name" value="IQ_motif_EF-hand-BS"/>
</dbReference>
<dbReference type="AlphaFoldDB" id="A0AA47PB11"/>
<keyword evidence="1" id="KW-0393">Immunoglobulin domain</keyword>
<dbReference type="SUPFAM" id="SSF48726">
    <property type="entry name" value="Immunoglobulin"/>
    <property type="match status" value="1"/>
</dbReference>
<dbReference type="InterPro" id="IPR036179">
    <property type="entry name" value="Ig-like_dom_sf"/>
</dbReference>
<dbReference type="InterPro" id="IPR003598">
    <property type="entry name" value="Ig_sub2"/>
</dbReference>
<dbReference type="PROSITE" id="PS50096">
    <property type="entry name" value="IQ"/>
    <property type="match status" value="1"/>
</dbReference>
<proteinExistence type="predicted"/>
<dbReference type="Pfam" id="PF07679">
    <property type="entry name" value="I-set"/>
    <property type="match status" value="1"/>
</dbReference>
<dbReference type="SMART" id="SM00409">
    <property type="entry name" value="IG"/>
    <property type="match status" value="1"/>
</dbReference>
<evidence type="ECO:0000256" key="2">
    <source>
        <dbReference type="SAM" id="MobiDB-lite"/>
    </source>
</evidence>
<sequence>MEFDLPKKTEPVRIMPFSKETVVKPAAPIPMVQSGTQDVKPVRFDMSQTCITDPEVEPEPNVEPKVPKPVPRKKYDVQRNTAHIALNKDSEEEHTSKQLDGNQDKNIEVDKRCISSIQDTKLVRFDITDPEDELEERLEPEVPKPVPRKKYNVQRNTLAHIALNKDSEEEHTSKQLDGNQDKNIEVDKKCISSIQDTKLVRFDITDPEDELEERLEPEVPKPVPRKKYDVQRNTLAHIALNKDSEEEHTSKQLEGNQDKNIEVDKKCISSIQDTKLVRFDITDPEDELEERLEPEVPKPVPRKKYDVQRDTLPIQSLKKDSEEAHEVKQLDRNQEKNIEVDKRRMSGSQGTKVVRFDIADSEDELEPRVEPNVPKTVPRRKYDVQRDALAHIALNKDSEEVHEVKQIDGNQDESIKVDMRHMSSALSLENQSETSTHEAQVVSPLQPAKINQNRQRPLMYPKETETEKQKEKLSPTHWEKTSGDDQMSTPTLQEQSVIEKREKQPMEPSQKYVWNEPVIPEKVTSTSKEDDVHKPEEVPLGPPVRTKGKLTAPSKASESSFKESGERKPSKDDPEEDQGGEDSVPPHGTSVIEATEKKSLKPIEKMSSIDVLKAQAVKQTERPVVIEAVPPKPPARTKGKAKGTLGNQFLRDSEASQDEEQVLVSPVFKKEVQVAHDLVKPFKKKCEENADGERKRPVTQDLETEHDAKQLVKSKERDVEMKQPLLPVKPASREPKLEEGRKHAVRPMRLENEPSEPCDNVPLLYITEDDAFSETASEKTVDSSNIQSLAFTVIASSQPEPIQLLPKVPQLPQTPMEAAEDIDVSIENEPEMLEAAVKIQAAFKGYKARKDMRPVFKEVFKNQSVELGGTIHLECVAEGKLDAVRWLKHGQQIITDQRHRMKTLENGVCVLEVTDVNIRDSGVYTCEVVNKFGVISYSGNITAQQTQHPTPATTTKPVHPPLAAITPLQPVPQKPQAPAKPMSQALPPTQTPVAPVASANELPSYVVESECVSLWEAYNLTEQDAQMSLQERRRASLIPASSSK</sequence>
<feature type="domain" description="Ig-like" evidence="3">
    <location>
        <begin position="854"/>
        <end position="942"/>
    </location>
</feature>
<evidence type="ECO:0000313" key="4">
    <source>
        <dbReference type="EMBL" id="KAK0155210.1"/>
    </source>
</evidence>
<feature type="region of interest" description="Disordered" evidence="2">
    <location>
        <begin position="687"/>
        <end position="719"/>
    </location>
</feature>
<dbReference type="EMBL" id="JAOPHQ010000296">
    <property type="protein sequence ID" value="KAK0155210.1"/>
    <property type="molecule type" value="Genomic_DNA"/>
</dbReference>
<feature type="compositionally biased region" description="Basic and acidic residues" evidence="2">
    <location>
        <begin position="462"/>
        <end position="483"/>
    </location>
</feature>
<organism evidence="4 5">
    <name type="scientific">Merluccius polli</name>
    <name type="common">Benguela hake</name>
    <name type="synonym">Merluccius cadenati</name>
    <dbReference type="NCBI Taxonomy" id="89951"/>
    <lineage>
        <taxon>Eukaryota</taxon>
        <taxon>Metazoa</taxon>
        <taxon>Chordata</taxon>
        <taxon>Craniata</taxon>
        <taxon>Vertebrata</taxon>
        <taxon>Euteleostomi</taxon>
        <taxon>Actinopterygii</taxon>
        <taxon>Neopterygii</taxon>
        <taxon>Teleostei</taxon>
        <taxon>Neoteleostei</taxon>
        <taxon>Acanthomorphata</taxon>
        <taxon>Zeiogadaria</taxon>
        <taxon>Gadariae</taxon>
        <taxon>Gadiformes</taxon>
        <taxon>Gadoidei</taxon>
        <taxon>Merlucciidae</taxon>
        <taxon>Merluccius</taxon>
    </lineage>
</organism>
<dbReference type="Pfam" id="PF00612">
    <property type="entry name" value="IQ"/>
    <property type="match status" value="1"/>
</dbReference>
<dbReference type="Proteomes" id="UP001174136">
    <property type="component" value="Unassembled WGS sequence"/>
</dbReference>
<dbReference type="GO" id="GO:0055013">
    <property type="term" value="P:cardiac muscle cell development"/>
    <property type="evidence" value="ECO:0007669"/>
    <property type="project" value="UniProtKB-ARBA"/>
</dbReference>
<protein>
    <submittedName>
        <fullName evidence="4">Obscurin</fullName>
    </submittedName>
</protein>
<dbReference type="FunFam" id="2.60.40.10:FF:000107">
    <property type="entry name" value="Myosin, light chain kinase a"/>
    <property type="match status" value="1"/>
</dbReference>
<gene>
    <name evidence="4" type="primary">OBSCN_1</name>
    <name evidence="4" type="ORF">N1851_002442</name>
</gene>
<accession>A0AA47PB11</accession>
<dbReference type="SMART" id="SM00408">
    <property type="entry name" value="IGc2"/>
    <property type="match status" value="1"/>
</dbReference>
<feature type="compositionally biased region" description="Basic and acidic residues" evidence="2">
    <location>
        <begin position="594"/>
        <end position="604"/>
    </location>
</feature>
<feature type="region of interest" description="Disordered" evidence="2">
    <location>
        <begin position="970"/>
        <end position="992"/>
    </location>
</feature>
<dbReference type="InterPro" id="IPR013098">
    <property type="entry name" value="Ig_I-set"/>
</dbReference>
<dbReference type="Gene3D" id="2.60.40.10">
    <property type="entry name" value="Immunoglobulins"/>
    <property type="match status" value="1"/>
</dbReference>
<evidence type="ECO:0000256" key="1">
    <source>
        <dbReference type="ARBA" id="ARBA00023319"/>
    </source>
</evidence>
<dbReference type="InterPro" id="IPR013783">
    <property type="entry name" value="Ig-like_fold"/>
</dbReference>
<feature type="compositionally biased region" description="Basic and acidic residues" evidence="2">
    <location>
        <begin position="560"/>
        <end position="572"/>
    </location>
</feature>
<keyword evidence="5" id="KW-1185">Reference proteome</keyword>
<dbReference type="CDD" id="cd23767">
    <property type="entry name" value="IQCD"/>
    <property type="match status" value="1"/>
</dbReference>
<comment type="caution">
    <text evidence="4">The sequence shown here is derived from an EMBL/GenBank/DDBJ whole genome shotgun (WGS) entry which is preliminary data.</text>
</comment>
<reference evidence="4" key="1">
    <citation type="journal article" date="2023" name="Front. Mar. Sci.">
        <title>A new Merluccius polli reference genome to investigate the effects of global change in West African waters.</title>
        <authorList>
            <person name="Mateo J.L."/>
            <person name="Blanco-Fernandez C."/>
            <person name="Garcia-Vazquez E."/>
            <person name="Machado-Schiaffino G."/>
        </authorList>
    </citation>
    <scope>NUCLEOTIDE SEQUENCE</scope>
    <source>
        <strain evidence="4">C29</strain>
        <tissue evidence="4">Fin</tissue>
    </source>
</reference>
<dbReference type="PROSITE" id="PS50835">
    <property type="entry name" value="IG_LIKE"/>
    <property type="match status" value="1"/>
</dbReference>
<feature type="region of interest" description="Disordered" evidence="2">
    <location>
        <begin position="52"/>
        <end position="103"/>
    </location>
</feature>
<evidence type="ECO:0000313" key="5">
    <source>
        <dbReference type="Proteomes" id="UP001174136"/>
    </source>
</evidence>
<dbReference type="SMART" id="SM00015">
    <property type="entry name" value="IQ"/>
    <property type="match status" value="1"/>
</dbReference>
<name>A0AA47PB11_MERPO</name>
<feature type="compositionally biased region" description="Polar residues" evidence="2">
    <location>
        <begin position="427"/>
        <end position="438"/>
    </location>
</feature>
<dbReference type="InterPro" id="IPR007110">
    <property type="entry name" value="Ig-like_dom"/>
</dbReference>
<feature type="compositionally biased region" description="Polar residues" evidence="2">
    <location>
        <begin position="484"/>
        <end position="496"/>
    </location>
</feature>
<feature type="region of interest" description="Disordered" evidence="2">
    <location>
        <begin position="624"/>
        <end position="644"/>
    </location>
</feature>
<feature type="compositionally biased region" description="Basic and acidic residues" evidence="2">
    <location>
        <begin position="86"/>
        <end position="103"/>
    </location>
</feature>
<dbReference type="GO" id="GO:0003007">
    <property type="term" value="P:heart morphogenesis"/>
    <property type="evidence" value="ECO:0007669"/>
    <property type="project" value="UniProtKB-ARBA"/>
</dbReference>
<dbReference type="InterPro" id="IPR003599">
    <property type="entry name" value="Ig_sub"/>
</dbReference>
<feature type="region of interest" description="Disordered" evidence="2">
    <location>
        <begin position="427"/>
        <end position="604"/>
    </location>
</feature>
<evidence type="ECO:0000259" key="3">
    <source>
        <dbReference type="PROSITE" id="PS50835"/>
    </source>
</evidence>
<dbReference type="PANTHER" id="PTHR47633">
    <property type="entry name" value="IMMUNOGLOBULIN"/>
    <property type="match status" value="1"/>
</dbReference>